<sequence>MHHAALTVQCRHCHQPVGQPCRRLDELGRPTDEPLVKLPCHPVRETDSKGPKHL</sequence>
<dbReference type="RefSeq" id="YP_010050764.1">
    <property type="nucleotide sequence ID" value="NC_054433.1"/>
</dbReference>
<evidence type="ECO:0000313" key="3">
    <source>
        <dbReference type="EMBL" id="QEA10831.1"/>
    </source>
</evidence>
<protein>
    <recommendedName>
        <fullName evidence="2">DNA-binding phage zinc finger domain-containing protein</fullName>
    </recommendedName>
</protein>
<accession>A0A6M2YSY2</accession>
<dbReference type="KEGG" id="vg:63911499"/>
<name>A0A6M2YSY2_9CAUD</name>
<evidence type="ECO:0000256" key="1">
    <source>
        <dbReference type="SAM" id="MobiDB-lite"/>
    </source>
</evidence>
<organism evidence="3 4">
    <name type="scientific">Mycobacterium phage Weirdo19</name>
    <dbReference type="NCBI Taxonomy" id="2601610"/>
    <lineage>
        <taxon>Viruses</taxon>
        <taxon>Duplodnaviria</taxon>
        <taxon>Heunggongvirae</taxon>
        <taxon>Uroviricota</taxon>
        <taxon>Caudoviricetes</taxon>
        <taxon>Rosariovirus</taxon>
        <taxon>Rosariovirus Weirdo19ES</taxon>
    </lineage>
</organism>
<keyword evidence="4" id="KW-1185">Reference proteome</keyword>
<evidence type="ECO:0000259" key="2">
    <source>
        <dbReference type="Pfam" id="PF24623"/>
    </source>
</evidence>
<evidence type="ECO:0000313" key="4">
    <source>
        <dbReference type="Proteomes" id="UP000501191"/>
    </source>
</evidence>
<dbReference type="GeneID" id="63911499"/>
<dbReference type="Pfam" id="PF24623">
    <property type="entry name" value="Phage_zn_bind_8"/>
    <property type="match status" value="1"/>
</dbReference>
<feature type="domain" description="DNA-binding phage zinc finger" evidence="2">
    <location>
        <begin position="3"/>
        <end position="45"/>
    </location>
</feature>
<reference evidence="3 4" key="1">
    <citation type="journal article" date="2020" name="PLoS ONE">
        <title>Weirdo19ES is a novel singleton mycobacteriophage that selects for glycolipid deficient phage-resistant M. smegmatis mutants.</title>
        <authorList>
            <person name="Suarez C.A."/>
            <person name="Franceschelli J.J."/>
            <person name="Tasselli S.E."/>
            <person name="Morbidoni H.R."/>
        </authorList>
    </citation>
    <scope>NUCLEOTIDE SEQUENCE [LARGE SCALE GENOMIC DNA]</scope>
</reference>
<feature type="region of interest" description="Disordered" evidence="1">
    <location>
        <begin position="32"/>
        <end position="54"/>
    </location>
</feature>
<dbReference type="EMBL" id="MN103533">
    <property type="protein sequence ID" value="QEA10831.1"/>
    <property type="molecule type" value="Genomic_DNA"/>
</dbReference>
<dbReference type="InterPro" id="IPR056911">
    <property type="entry name" value="Phage_Znf_bind_put"/>
</dbReference>
<dbReference type="Proteomes" id="UP000501191">
    <property type="component" value="Segment"/>
</dbReference>
<feature type="compositionally biased region" description="Basic and acidic residues" evidence="1">
    <location>
        <begin position="42"/>
        <end position="54"/>
    </location>
</feature>
<proteinExistence type="predicted"/>